<organism evidence="1 2">
    <name type="scientific">Panagrolaimus sp. ES5</name>
    <dbReference type="NCBI Taxonomy" id="591445"/>
    <lineage>
        <taxon>Eukaryota</taxon>
        <taxon>Metazoa</taxon>
        <taxon>Ecdysozoa</taxon>
        <taxon>Nematoda</taxon>
        <taxon>Chromadorea</taxon>
        <taxon>Rhabditida</taxon>
        <taxon>Tylenchina</taxon>
        <taxon>Panagrolaimomorpha</taxon>
        <taxon>Panagrolaimoidea</taxon>
        <taxon>Panagrolaimidae</taxon>
        <taxon>Panagrolaimus</taxon>
    </lineage>
</organism>
<proteinExistence type="predicted"/>
<protein>
    <submittedName>
        <fullName evidence="2">Uncharacterized protein</fullName>
    </submittedName>
</protein>
<evidence type="ECO:0000313" key="2">
    <source>
        <dbReference type="WBParaSite" id="ES5_v2.g22537.t1"/>
    </source>
</evidence>
<reference evidence="2" key="1">
    <citation type="submission" date="2022-11" db="UniProtKB">
        <authorList>
            <consortium name="WormBaseParasite"/>
        </authorList>
    </citation>
    <scope>IDENTIFICATION</scope>
</reference>
<evidence type="ECO:0000313" key="1">
    <source>
        <dbReference type="Proteomes" id="UP000887579"/>
    </source>
</evidence>
<dbReference type="WBParaSite" id="ES5_v2.g22537.t1">
    <property type="protein sequence ID" value="ES5_v2.g22537.t1"/>
    <property type="gene ID" value="ES5_v2.g22537"/>
</dbReference>
<dbReference type="Proteomes" id="UP000887579">
    <property type="component" value="Unplaced"/>
</dbReference>
<name>A0AC34FZ26_9BILA</name>
<accession>A0AC34FZ26</accession>
<sequence length="115" mass="12972">MKSLNIFDEKVKNKLNEDSSSANSSTLSLHIAAYENSAEGNDTVSDGKNEGKEKIIGLHKKWKNAKQLFTDLSSTLQNPFEFPRQKRGGRKSNDREVMQFKASQRLQNPNESTGR</sequence>